<evidence type="ECO:0000256" key="14">
    <source>
        <dbReference type="ARBA" id="ARBA00023268"/>
    </source>
</evidence>
<keyword evidence="10" id="KW-0695">RNA-directed DNA polymerase</keyword>
<dbReference type="SUPFAM" id="SSF53098">
    <property type="entry name" value="Ribonuclease H-like"/>
    <property type="match status" value="1"/>
</dbReference>
<dbReference type="Pfam" id="PF07727">
    <property type="entry name" value="RVT_2"/>
    <property type="match status" value="1"/>
</dbReference>
<dbReference type="Proteomes" id="UP000192927">
    <property type="component" value="Unassembled WGS sequence"/>
</dbReference>
<keyword evidence="7" id="KW-0460">Magnesium</keyword>
<comment type="catalytic activity">
    <reaction evidence="16">
        <text>DNA(n) + a 2'-deoxyribonucleoside 5'-triphosphate = DNA(n+1) + diphosphate</text>
        <dbReference type="Rhea" id="RHEA:22508"/>
        <dbReference type="Rhea" id="RHEA-COMP:17339"/>
        <dbReference type="Rhea" id="RHEA-COMP:17340"/>
        <dbReference type="ChEBI" id="CHEBI:33019"/>
        <dbReference type="ChEBI" id="CHEBI:61560"/>
        <dbReference type="ChEBI" id="CHEBI:173112"/>
        <dbReference type="EC" id="2.7.7.7"/>
    </reaction>
</comment>
<dbReference type="InterPro" id="IPR057670">
    <property type="entry name" value="SH3_retrovirus"/>
</dbReference>
<dbReference type="GO" id="GO:0003964">
    <property type="term" value="F:RNA-directed DNA polymerase activity"/>
    <property type="evidence" value="ECO:0007669"/>
    <property type="project" value="UniProtKB-KW"/>
</dbReference>
<dbReference type="EMBL" id="FWEW01000015">
    <property type="protein sequence ID" value="SLM33332.1"/>
    <property type="molecule type" value="Genomic_DNA"/>
</dbReference>
<dbReference type="InterPro" id="IPR039537">
    <property type="entry name" value="Retrotran_Ty1/copia-like"/>
</dbReference>
<evidence type="ECO:0000256" key="2">
    <source>
        <dbReference type="ARBA" id="ARBA00022695"/>
    </source>
</evidence>
<evidence type="ECO:0000256" key="4">
    <source>
        <dbReference type="ARBA" id="ARBA00022723"/>
    </source>
</evidence>
<evidence type="ECO:0000256" key="9">
    <source>
        <dbReference type="ARBA" id="ARBA00022908"/>
    </source>
</evidence>
<evidence type="ECO:0000256" key="8">
    <source>
        <dbReference type="ARBA" id="ARBA00022884"/>
    </source>
</evidence>
<keyword evidence="9" id="KW-0229">DNA integration</keyword>
<evidence type="ECO:0000313" key="19">
    <source>
        <dbReference type="EMBL" id="SLM33332.1"/>
    </source>
</evidence>
<dbReference type="AlphaFoldDB" id="A0A1W5CRB2"/>
<evidence type="ECO:0000256" key="10">
    <source>
        <dbReference type="ARBA" id="ARBA00022918"/>
    </source>
</evidence>
<feature type="region of interest" description="Disordered" evidence="17">
    <location>
        <begin position="336"/>
        <end position="359"/>
    </location>
</feature>
<dbReference type="GO" id="GO:0006310">
    <property type="term" value="P:DNA recombination"/>
    <property type="evidence" value="ECO:0007669"/>
    <property type="project" value="UniProtKB-KW"/>
</dbReference>
<dbReference type="InterPro" id="IPR013103">
    <property type="entry name" value="RVT_2"/>
</dbReference>
<comment type="catalytic activity">
    <reaction evidence="15">
        <text>DNA(n) + a 2'-deoxyribonucleoside 5'-triphosphate = DNA(n+1) + diphosphate</text>
        <dbReference type="Rhea" id="RHEA:22508"/>
        <dbReference type="Rhea" id="RHEA-COMP:17339"/>
        <dbReference type="Rhea" id="RHEA-COMP:17340"/>
        <dbReference type="ChEBI" id="CHEBI:33019"/>
        <dbReference type="ChEBI" id="CHEBI:61560"/>
        <dbReference type="ChEBI" id="CHEBI:173112"/>
        <dbReference type="EC" id="2.7.7.49"/>
    </reaction>
</comment>
<accession>A0A1W5CRB2</accession>
<keyword evidence="11" id="KW-0808">Transferase</keyword>
<keyword evidence="13" id="KW-0233">DNA recombination</keyword>
<dbReference type="Pfam" id="PF25597">
    <property type="entry name" value="SH3_retrovirus"/>
    <property type="match status" value="1"/>
</dbReference>
<dbReference type="GO" id="GO:0032196">
    <property type="term" value="P:transposition"/>
    <property type="evidence" value="ECO:0007669"/>
    <property type="project" value="UniProtKB-KW"/>
</dbReference>
<evidence type="ECO:0000256" key="5">
    <source>
        <dbReference type="ARBA" id="ARBA00022759"/>
    </source>
</evidence>
<keyword evidence="11" id="KW-0239">DNA-directed DNA polymerase</keyword>
<dbReference type="InterPro" id="IPR036397">
    <property type="entry name" value="RNaseH_sf"/>
</dbReference>
<dbReference type="GO" id="GO:0003887">
    <property type="term" value="F:DNA-directed DNA polymerase activity"/>
    <property type="evidence" value="ECO:0007669"/>
    <property type="project" value="UniProtKB-KW"/>
</dbReference>
<feature type="domain" description="Integrase catalytic" evidence="18">
    <location>
        <begin position="29"/>
        <end position="197"/>
    </location>
</feature>
<dbReference type="GO" id="GO:0003723">
    <property type="term" value="F:RNA binding"/>
    <property type="evidence" value="ECO:0007669"/>
    <property type="project" value="UniProtKB-KW"/>
</dbReference>
<dbReference type="InterPro" id="IPR012337">
    <property type="entry name" value="RNaseH-like_sf"/>
</dbReference>
<evidence type="ECO:0000256" key="7">
    <source>
        <dbReference type="ARBA" id="ARBA00022842"/>
    </source>
</evidence>
<evidence type="ECO:0000256" key="15">
    <source>
        <dbReference type="ARBA" id="ARBA00048173"/>
    </source>
</evidence>
<keyword evidence="2" id="KW-0548">Nucleotidyltransferase</keyword>
<evidence type="ECO:0000256" key="12">
    <source>
        <dbReference type="ARBA" id="ARBA00023125"/>
    </source>
</evidence>
<dbReference type="GO" id="GO:0016787">
    <property type="term" value="F:hydrolase activity"/>
    <property type="evidence" value="ECO:0007669"/>
    <property type="project" value="UniProtKB-KW"/>
</dbReference>
<evidence type="ECO:0000256" key="1">
    <source>
        <dbReference type="ARBA" id="ARBA00022578"/>
    </source>
</evidence>
<keyword evidence="12" id="KW-0238">DNA-binding</keyword>
<dbReference type="CDD" id="cd09272">
    <property type="entry name" value="RNase_HI_RT_Ty1"/>
    <property type="match status" value="1"/>
</dbReference>
<dbReference type="GO" id="GO:0005634">
    <property type="term" value="C:nucleus"/>
    <property type="evidence" value="ECO:0007669"/>
    <property type="project" value="UniProtKB-ARBA"/>
</dbReference>
<dbReference type="PANTHER" id="PTHR42648:SF11">
    <property type="entry name" value="TRANSPOSON TY4-P GAG-POL POLYPROTEIN"/>
    <property type="match status" value="1"/>
</dbReference>
<protein>
    <submittedName>
        <fullName evidence="19">Gag-pol polyprotein</fullName>
    </submittedName>
</protein>
<dbReference type="PANTHER" id="PTHR42648">
    <property type="entry name" value="TRANSPOSASE, PUTATIVE-RELATED"/>
    <property type="match status" value="1"/>
</dbReference>
<dbReference type="Gene3D" id="3.30.420.10">
    <property type="entry name" value="Ribonuclease H-like superfamily/Ribonuclease H"/>
    <property type="match status" value="1"/>
</dbReference>
<evidence type="ECO:0000256" key="6">
    <source>
        <dbReference type="ARBA" id="ARBA00022801"/>
    </source>
</evidence>
<keyword evidence="3" id="KW-0540">Nuclease</keyword>
<evidence type="ECO:0000313" key="20">
    <source>
        <dbReference type="Proteomes" id="UP000192927"/>
    </source>
</evidence>
<dbReference type="SUPFAM" id="SSF56672">
    <property type="entry name" value="DNA/RNA polymerases"/>
    <property type="match status" value="1"/>
</dbReference>
<keyword evidence="6" id="KW-0378">Hydrolase</keyword>
<dbReference type="InterPro" id="IPR001584">
    <property type="entry name" value="Integrase_cat-core"/>
</dbReference>
<keyword evidence="14" id="KW-0511">Multifunctional enzyme</keyword>
<dbReference type="GO" id="GO:0004519">
    <property type="term" value="F:endonuclease activity"/>
    <property type="evidence" value="ECO:0007669"/>
    <property type="project" value="UniProtKB-KW"/>
</dbReference>
<dbReference type="GO" id="GO:0046872">
    <property type="term" value="F:metal ion binding"/>
    <property type="evidence" value="ECO:0007669"/>
    <property type="project" value="UniProtKB-KW"/>
</dbReference>
<dbReference type="InterPro" id="IPR043502">
    <property type="entry name" value="DNA/RNA_pol_sf"/>
</dbReference>
<evidence type="ECO:0000256" key="16">
    <source>
        <dbReference type="ARBA" id="ARBA00049244"/>
    </source>
</evidence>
<evidence type="ECO:0000256" key="3">
    <source>
        <dbReference type="ARBA" id="ARBA00022722"/>
    </source>
</evidence>
<dbReference type="GO" id="GO:0015074">
    <property type="term" value="P:DNA integration"/>
    <property type="evidence" value="ECO:0007669"/>
    <property type="project" value="UniProtKB-KW"/>
</dbReference>
<keyword evidence="8" id="KW-0694">RNA-binding</keyword>
<evidence type="ECO:0000256" key="11">
    <source>
        <dbReference type="ARBA" id="ARBA00022932"/>
    </source>
</evidence>
<keyword evidence="5" id="KW-0255">Endonuclease</keyword>
<keyword evidence="20" id="KW-1185">Reference proteome</keyword>
<keyword evidence="4" id="KW-0479">Metal-binding</keyword>
<evidence type="ECO:0000259" key="18">
    <source>
        <dbReference type="PROSITE" id="PS50994"/>
    </source>
</evidence>
<keyword evidence="1" id="KW-0815">Transposition</keyword>
<dbReference type="PROSITE" id="PS50994">
    <property type="entry name" value="INTEGRASE"/>
    <property type="match status" value="1"/>
</dbReference>
<name>A0A1W5CRB2_9LECA</name>
<proteinExistence type="predicted"/>
<evidence type="ECO:0000256" key="13">
    <source>
        <dbReference type="ARBA" id="ARBA00023172"/>
    </source>
</evidence>
<reference evidence="20" key="1">
    <citation type="submission" date="2017-03" db="EMBL/GenBank/DDBJ databases">
        <authorList>
            <person name="Sharma R."/>
            <person name="Thines M."/>
        </authorList>
    </citation>
    <scope>NUCLEOTIDE SEQUENCE [LARGE SCALE GENOMIC DNA]</scope>
</reference>
<sequence>MSTGIKPINPGIMCHHFLEGKLKECPHRKHFAPGTYYMEFIHTDIGGPFPVTGHEGQRYWVTFLDNYTKDAEVIAITTKDKFFMVFKRFLEHNKRPENRCHRVRLDNSGEARLMEFRKMCMDRRIELEITATEQHEQNGAAERLNGNIMEKLHPTLLNAKLPKKYWPEVLKAIVYIHCRCPSAMLGMTPYEKLYGTKPDLAHLRIIGARGYMLKPSSKRCKLIDTKSEQCILLGYSGGSLYVVLKEDGKIIRTNNVIFNEQKIILETHELSSQPPVPVYIEDRPVLPNLPPGSNVIPAALLKSPKRPCAENLLDAPNVDAGEKMHNLTELELLDDESSPAAQKRRVNPTPEGNVHTVTNHPGLFRISSQRTKGQHPHKWAMLGALISTAVNTADPFEPKTLGEAQTDPSWECWKAAMTEEKQSLDDNHNWNVINKPEHRKVLRGKWVFKHKRGVNGEIIWYKACWVVRGFEQKEGIDYNETFASVVKPMSYKAIFAIATALGLYMEQMDVKIAFLYGDIDEEMYVEQSNGLDQIPGKVCLLKKALYGLKQSLQIWYNTLAELLKGLGFHELSSDLGVFIQGNYYVAVYVDNLLLVGPKKSEIEKVKQSLNKRFKMTDLGLCSYYLGMSIRRDLVNWALFLGQRAYLDKVIHDFGTADCKPVSLLMDPNIKLQAMLVDYEPPPADLHWYASCVGSLMYAMLGTRPDIAFAVSTLSCYMAKPGWEHITAAKQVLRYLKEYQGQTQATKEAMWLCRLLNELVDQGEPNATIIYGDNQGALALAKNPTQHGRTKHIDIQHHFVQEKQAAGKVDLGGGFPMFLDWA</sequence>
<evidence type="ECO:0000256" key="17">
    <source>
        <dbReference type="SAM" id="MobiDB-lite"/>
    </source>
</evidence>
<organism evidence="19 20">
    <name type="scientific">Lasallia pustulata</name>
    <dbReference type="NCBI Taxonomy" id="136370"/>
    <lineage>
        <taxon>Eukaryota</taxon>
        <taxon>Fungi</taxon>
        <taxon>Dikarya</taxon>
        <taxon>Ascomycota</taxon>
        <taxon>Pezizomycotina</taxon>
        <taxon>Lecanoromycetes</taxon>
        <taxon>OSLEUM clade</taxon>
        <taxon>Umbilicariomycetidae</taxon>
        <taxon>Umbilicariales</taxon>
        <taxon>Umbilicariaceae</taxon>
        <taxon>Lasallia</taxon>
    </lineage>
</organism>
<dbReference type="GO" id="GO:0003677">
    <property type="term" value="F:DNA binding"/>
    <property type="evidence" value="ECO:0007669"/>
    <property type="project" value="UniProtKB-KW"/>
</dbReference>